<dbReference type="InterPro" id="IPR032675">
    <property type="entry name" value="LRR_dom_sf"/>
</dbReference>
<keyword evidence="3" id="KW-1185">Reference proteome</keyword>
<evidence type="ECO:0000256" key="1">
    <source>
        <dbReference type="ARBA" id="ARBA00022821"/>
    </source>
</evidence>
<evidence type="ECO:0000313" key="2">
    <source>
        <dbReference type="EMBL" id="PWA64528.1"/>
    </source>
</evidence>
<dbReference type="EMBL" id="PKPP01004402">
    <property type="protein sequence ID" value="PWA64528.1"/>
    <property type="molecule type" value="Genomic_DNA"/>
</dbReference>
<evidence type="ECO:0000313" key="3">
    <source>
        <dbReference type="Proteomes" id="UP000245207"/>
    </source>
</evidence>
<keyword evidence="1" id="KW-0611">Plant defense</keyword>
<dbReference type="GO" id="GO:0006952">
    <property type="term" value="P:defense response"/>
    <property type="evidence" value="ECO:0007669"/>
    <property type="project" value="UniProtKB-KW"/>
</dbReference>
<dbReference type="OrthoDB" id="2018467at2759"/>
<dbReference type="Gene3D" id="3.80.10.10">
    <property type="entry name" value="Ribonuclease Inhibitor"/>
    <property type="match status" value="1"/>
</dbReference>
<gene>
    <name evidence="2" type="ORF">CTI12_AA342720</name>
</gene>
<organism evidence="2 3">
    <name type="scientific">Artemisia annua</name>
    <name type="common">Sweet wormwood</name>
    <dbReference type="NCBI Taxonomy" id="35608"/>
    <lineage>
        <taxon>Eukaryota</taxon>
        <taxon>Viridiplantae</taxon>
        <taxon>Streptophyta</taxon>
        <taxon>Embryophyta</taxon>
        <taxon>Tracheophyta</taxon>
        <taxon>Spermatophyta</taxon>
        <taxon>Magnoliopsida</taxon>
        <taxon>eudicotyledons</taxon>
        <taxon>Gunneridae</taxon>
        <taxon>Pentapetalae</taxon>
        <taxon>asterids</taxon>
        <taxon>campanulids</taxon>
        <taxon>Asterales</taxon>
        <taxon>Asteraceae</taxon>
        <taxon>Asteroideae</taxon>
        <taxon>Anthemideae</taxon>
        <taxon>Artemisiinae</taxon>
        <taxon>Artemisia</taxon>
    </lineage>
</organism>
<dbReference type="PANTHER" id="PTHR36766:SF45">
    <property type="entry name" value="NB-ARC DOMAIN-CONTAINING PROTEIN"/>
    <property type="match status" value="1"/>
</dbReference>
<name>A0A2U1MTE6_ARTAN</name>
<reference evidence="2 3" key="1">
    <citation type="journal article" date="2018" name="Mol. Plant">
        <title>The genome of Artemisia annua provides insight into the evolution of Asteraceae family and artemisinin biosynthesis.</title>
        <authorList>
            <person name="Shen Q."/>
            <person name="Zhang L."/>
            <person name="Liao Z."/>
            <person name="Wang S."/>
            <person name="Yan T."/>
            <person name="Shi P."/>
            <person name="Liu M."/>
            <person name="Fu X."/>
            <person name="Pan Q."/>
            <person name="Wang Y."/>
            <person name="Lv Z."/>
            <person name="Lu X."/>
            <person name="Zhang F."/>
            <person name="Jiang W."/>
            <person name="Ma Y."/>
            <person name="Chen M."/>
            <person name="Hao X."/>
            <person name="Li L."/>
            <person name="Tang Y."/>
            <person name="Lv G."/>
            <person name="Zhou Y."/>
            <person name="Sun X."/>
            <person name="Brodelius P.E."/>
            <person name="Rose J.K.C."/>
            <person name="Tang K."/>
        </authorList>
    </citation>
    <scope>NUCLEOTIDE SEQUENCE [LARGE SCALE GENOMIC DNA]</scope>
    <source>
        <strain evidence="3">cv. Huhao1</strain>
        <tissue evidence="2">Leaf</tissue>
    </source>
</reference>
<dbReference type="SUPFAM" id="SSF52047">
    <property type="entry name" value="RNI-like"/>
    <property type="match status" value="1"/>
</dbReference>
<dbReference type="STRING" id="35608.A0A2U1MTE6"/>
<comment type="caution">
    <text evidence="2">The sequence shown here is derived from an EMBL/GenBank/DDBJ whole genome shotgun (WGS) entry which is preliminary data.</text>
</comment>
<dbReference type="PANTHER" id="PTHR36766">
    <property type="entry name" value="PLANT BROAD-SPECTRUM MILDEW RESISTANCE PROTEIN RPW8"/>
    <property type="match status" value="1"/>
</dbReference>
<dbReference type="Proteomes" id="UP000245207">
    <property type="component" value="Unassembled WGS sequence"/>
</dbReference>
<proteinExistence type="predicted"/>
<dbReference type="AlphaFoldDB" id="A0A2U1MTE6"/>
<accession>A0A2U1MTE6</accession>
<protein>
    <submittedName>
        <fullName evidence="2">NB-ARC domains-containing protein</fullName>
    </submittedName>
</protein>
<sequence length="104" mass="11971">MDSLKCFHEDDSAASRDDTLFPNLQELSINKCKSLVSLPSNFPKLRSLYISFCDELRSLPDEIQSFKDLTKVTIKGCEVLRIRCEKEIGEDWSKISHIPHLDIQ</sequence>